<organism evidence="2 3">
    <name type="scientific">Sulfolobus acidocaldarius</name>
    <dbReference type="NCBI Taxonomy" id="2285"/>
    <lineage>
        <taxon>Archaea</taxon>
        <taxon>Thermoproteota</taxon>
        <taxon>Thermoprotei</taxon>
        <taxon>Sulfolobales</taxon>
        <taxon>Sulfolobaceae</taxon>
        <taxon>Sulfolobus</taxon>
    </lineage>
</organism>
<dbReference type="AlphaFoldDB" id="A0A0U3GKK1"/>
<dbReference type="PANTHER" id="PTHR43135">
    <property type="entry name" value="ALPHA-D-RIBOSE 1-METHYLPHOSPHONATE 5-TRIPHOSPHATE DIPHOSPHATASE"/>
    <property type="match status" value="1"/>
</dbReference>
<dbReference type="GeneID" id="14552274"/>
<dbReference type="SUPFAM" id="SSF51556">
    <property type="entry name" value="Metallo-dependent hydrolases"/>
    <property type="match status" value="1"/>
</dbReference>
<feature type="domain" description="Amidohydrolase-related" evidence="1">
    <location>
        <begin position="50"/>
        <end position="390"/>
    </location>
</feature>
<dbReference type="InterPro" id="IPR032466">
    <property type="entry name" value="Metal_Hydrolase"/>
</dbReference>
<sequence>MKLTLIGKIFDGERVIPKGTVVVEDDKIVDVIEGEENSRASSKTIYADLIMPGLIDAHLHFFGVEEDNVLSWNIVNEIDVAIRSTRDMETLLRSGFTTVRDLGSKVAVRLDRLQRRGEIIGPRVIASGYSLAITGGNDDPKELPLDFAQSISYSFYCDSPYECRKAVRKAIRQGATVIKVYSSGAFSQGGRILPGFALDELKAIVEESHRAGLLVASHAYGKEALMNSIMAGVDTIEHGLGLDEETAQMIKERGICYIPTLATYQIPFESVNPEAKMYREEMIRRHFNEDMKIAVEHGLKIATGTDYVGSKKRPHGQNYIEAVLLSRYMSNIDALRASTSVASECLGLRNVGYIRAGFKADLIAVRGDPLASLEELSPSHIMYVVKDGKIYRGYGNYSEE</sequence>
<dbReference type="STRING" id="1435377.SUSAZ_08465"/>
<dbReference type="InterPro" id="IPR057744">
    <property type="entry name" value="OTAase-like"/>
</dbReference>
<dbReference type="Gene3D" id="3.20.20.140">
    <property type="entry name" value="Metal-dependent hydrolases"/>
    <property type="match status" value="1"/>
</dbReference>
<dbReference type="InterPro" id="IPR011059">
    <property type="entry name" value="Metal-dep_hydrolase_composite"/>
</dbReference>
<proteinExistence type="predicted"/>
<accession>A0A0U3GKK1</accession>
<dbReference type="SUPFAM" id="SSF51338">
    <property type="entry name" value="Composite domain of metallo-dependent hydrolases"/>
    <property type="match status" value="1"/>
</dbReference>
<dbReference type="GO" id="GO:0016810">
    <property type="term" value="F:hydrolase activity, acting on carbon-nitrogen (but not peptide) bonds"/>
    <property type="evidence" value="ECO:0007669"/>
    <property type="project" value="InterPro"/>
</dbReference>
<name>A0A0U3GKK1_9CREN</name>
<dbReference type="RefSeq" id="WP_011278589.1">
    <property type="nucleotide sequence ID" value="NZ_BHWZ01000004.1"/>
</dbReference>
<protein>
    <submittedName>
        <fullName evidence="2">Amidohydrolase</fullName>
    </submittedName>
</protein>
<reference evidence="2 3" key="1">
    <citation type="submission" date="2015-12" db="EMBL/GenBank/DDBJ databases">
        <title>A stable core within a dynamic pangenome in Sulfolobus acidocaldarius.</title>
        <authorList>
            <person name="Anderson R."/>
            <person name="Kouris A."/>
            <person name="Seward C."/>
            <person name="Campbell K."/>
            <person name="Whitaker R."/>
        </authorList>
    </citation>
    <scope>NUCLEOTIDE SEQUENCE [LARGE SCALE GENOMIC DNA]</scope>
    <source>
        <strain evidence="2 3">NG05B_CO5_07</strain>
    </source>
</reference>
<dbReference type="Gene3D" id="2.30.40.10">
    <property type="entry name" value="Urease, subunit C, domain 1"/>
    <property type="match status" value="1"/>
</dbReference>
<dbReference type="EMBL" id="CP013695">
    <property type="protein sequence ID" value="ALU30789.1"/>
    <property type="molecule type" value="Genomic_DNA"/>
</dbReference>
<dbReference type="InterPro" id="IPR006680">
    <property type="entry name" value="Amidohydro-rel"/>
</dbReference>
<dbReference type="Pfam" id="PF01979">
    <property type="entry name" value="Amidohydro_1"/>
    <property type="match status" value="1"/>
</dbReference>
<gene>
    <name evidence="2" type="ORF">ATZ20_00635</name>
</gene>
<keyword evidence="2" id="KW-0378">Hydrolase</keyword>
<evidence type="ECO:0000259" key="1">
    <source>
        <dbReference type="Pfam" id="PF01979"/>
    </source>
</evidence>
<dbReference type="OMA" id="PSDTRWI"/>
<evidence type="ECO:0000313" key="2">
    <source>
        <dbReference type="EMBL" id="ALU30789.1"/>
    </source>
</evidence>
<dbReference type="PANTHER" id="PTHR43135:SF3">
    <property type="entry name" value="ALPHA-D-RIBOSE 1-METHYLPHOSPHONATE 5-TRIPHOSPHATE DIPHOSPHATASE"/>
    <property type="match status" value="1"/>
</dbReference>
<evidence type="ECO:0000313" key="3">
    <source>
        <dbReference type="Proteomes" id="UP000060043"/>
    </source>
</evidence>
<dbReference type="PaxDb" id="1435377-SUSAZ_08465"/>
<dbReference type="InterPro" id="IPR051781">
    <property type="entry name" value="Metallo-dep_Hydrolase"/>
</dbReference>
<dbReference type="OrthoDB" id="24954at2157"/>
<dbReference type="Proteomes" id="UP000060043">
    <property type="component" value="Chromosome"/>
</dbReference>
<dbReference type="CDD" id="cd01299">
    <property type="entry name" value="Met_dep_hydrolase_A"/>
    <property type="match status" value="1"/>
</dbReference>